<dbReference type="STRING" id="247156.NFA_30620"/>
<dbReference type="AlphaFoldDB" id="Q5YV82"/>
<name>Q5YV82_NOCFA</name>
<evidence type="ECO:0000313" key="1">
    <source>
        <dbReference type="EMBL" id="BAD57909.1"/>
    </source>
</evidence>
<dbReference type="HOGENOM" id="CLU_083331_1_0_11"/>
<organism evidence="1 2">
    <name type="scientific">Nocardia farcinica (strain IFM 10152)</name>
    <dbReference type="NCBI Taxonomy" id="247156"/>
    <lineage>
        <taxon>Bacteria</taxon>
        <taxon>Bacillati</taxon>
        <taxon>Actinomycetota</taxon>
        <taxon>Actinomycetes</taxon>
        <taxon>Mycobacteriales</taxon>
        <taxon>Nocardiaceae</taxon>
        <taxon>Nocardia</taxon>
    </lineage>
</organism>
<dbReference type="Pfam" id="PF20062">
    <property type="entry name" value="DUF6461"/>
    <property type="match status" value="1"/>
</dbReference>
<keyword evidence="2" id="KW-1185">Reference proteome</keyword>
<dbReference type="KEGG" id="nfa:NFA_30620"/>
<protein>
    <submittedName>
        <fullName evidence="1">Uncharacterized protein</fullName>
    </submittedName>
</protein>
<sequence length="227" mass="25400">MTTCDPLAPFEWLRTHDGRRCPLDEIYTVAFFRGLDPSEVVRRYSRGEDHGREASFDELMEQAAENSSLPGRSGGGIVGVAQVGEWSVAIEPDGWMATLHDVLAELSRGCEVVAITRHDYAEASFAYAIDGTVVTGYKPLECPHLRHGTEPDRLNGFMRELGMTVDVRDDENDGDDEYDWEEEDERAESDYLSSLPRAFALAAKLTHVRFTPEILDRAMVVGPVAYR</sequence>
<gene>
    <name evidence="1" type="ordered locus">NFA_30620</name>
</gene>
<accession>Q5YV82</accession>
<dbReference type="eggNOG" id="ENOG5030XGU">
    <property type="taxonomic scope" value="Bacteria"/>
</dbReference>
<evidence type="ECO:0000313" key="2">
    <source>
        <dbReference type="Proteomes" id="UP000006820"/>
    </source>
</evidence>
<dbReference type="OrthoDB" id="4198010at2"/>
<dbReference type="EMBL" id="AP006618">
    <property type="protein sequence ID" value="BAD57909.1"/>
    <property type="molecule type" value="Genomic_DNA"/>
</dbReference>
<dbReference type="RefSeq" id="WP_011209594.1">
    <property type="nucleotide sequence ID" value="NC_006361.1"/>
</dbReference>
<dbReference type="Proteomes" id="UP000006820">
    <property type="component" value="Chromosome"/>
</dbReference>
<dbReference type="InterPro" id="IPR045592">
    <property type="entry name" value="DUF6461"/>
</dbReference>
<dbReference type="GeneID" id="61133779"/>
<reference evidence="1 2" key="1">
    <citation type="journal article" date="2004" name="Proc. Natl. Acad. Sci. U.S.A.">
        <title>The complete genomic sequence of Nocardia farcinica IFM 10152.</title>
        <authorList>
            <person name="Ishikawa J."/>
            <person name="Yamashita A."/>
            <person name="Mikami Y."/>
            <person name="Hoshino Y."/>
            <person name="Kurita H."/>
            <person name="Hotta K."/>
            <person name="Shiba T."/>
            <person name="Hattori M."/>
        </authorList>
    </citation>
    <scope>NUCLEOTIDE SEQUENCE [LARGE SCALE GENOMIC DNA]</scope>
    <source>
        <strain evidence="1 2">IFM 10152</strain>
    </source>
</reference>
<proteinExistence type="predicted"/>